<dbReference type="InterPro" id="IPR029261">
    <property type="entry name" value="Transposase_Znf"/>
</dbReference>
<dbReference type="eggNOG" id="COG3464">
    <property type="taxonomic scope" value="Bacteria"/>
</dbReference>
<sequence length="157" mass="18334">MEEIVKLLDENLEYVKHEVTGDRITIWVKSAKKEVICPYCGKPSKKVHSRYERSFQDLPIQGKKTTIVVIRRKMFCENKECKKKTFAEPLDFVEPKFKRTKRLEKEITNISMNMSSVQAAKLISKDIADIGKSSICNLLKKNNPHDRQKESKKGKYR</sequence>
<feature type="domain" description="Transposase IS204/IS1001/IS1096/IS1165 zinc-finger" evidence="1">
    <location>
        <begin position="34"/>
        <end position="78"/>
    </location>
</feature>
<dbReference type="HOGENOM" id="CLU_107039_1_0_0"/>
<evidence type="ECO:0000259" key="1">
    <source>
        <dbReference type="Pfam" id="PF14690"/>
    </source>
</evidence>
<gene>
    <name evidence="2" type="ordered locus">Pmob_0633</name>
</gene>
<evidence type="ECO:0000313" key="2">
    <source>
        <dbReference type="EMBL" id="ABX31365.1"/>
    </source>
</evidence>
<keyword evidence="3" id="KW-1185">Reference proteome</keyword>
<name>A9BJF1_PETMO</name>
<reference evidence="2" key="1">
    <citation type="submission" date="2007-11" db="EMBL/GenBank/DDBJ databases">
        <title>Complete sequence of Petroga mobilis SJ95.</title>
        <authorList>
            <consortium name="US DOE Joint Genome Institute"/>
            <person name="Copeland A."/>
            <person name="Lucas S."/>
            <person name="Lapidus A."/>
            <person name="Barry K."/>
            <person name="Glavina del Rio T."/>
            <person name="Dalin E."/>
            <person name="Tice H."/>
            <person name="Pitluck S."/>
            <person name="Meincke L."/>
            <person name="Brettin T."/>
            <person name="Bruce D."/>
            <person name="Detter J.C."/>
            <person name="Han C."/>
            <person name="Kuske C.R."/>
            <person name="Schmutz J."/>
            <person name="Larimer F."/>
            <person name="Land M."/>
            <person name="Hauser L."/>
            <person name="Kyrpides N."/>
            <person name="Mikhailova N."/>
            <person name="Noll K."/>
            <person name="Richardson P."/>
        </authorList>
    </citation>
    <scope>NUCLEOTIDE SEQUENCE [LARGE SCALE GENOMIC DNA]</scope>
    <source>
        <strain evidence="2">SJ95</strain>
    </source>
</reference>
<organism evidence="2 3">
    <name type="scientific">Petrotoga mobilis (strain DSM 10674 / SJ95)</name>
    <dbReference type="NCBI Taxonomy" id="403833"/>
    <lineage>
        <taxon>Bacteria</taxon>
        <taxon>Thermotogati</taxon>
        <taxon>Thermotogota</taxon>
        <taxon>Thermotogae</taxon>
        <taxon>Petrotogales</taxon>
        <taxon>Petrotogaceae</taxon>
        <taxon>Petrotoga</taxon>
    </lineage>
</organism>
<accession>A9BJF1</accession>
<protein>
    <submittedName>
        <fullName evidence="2">Transposase, IS204/IS1001/IS1096/IS1165</fullName>
    </submittedName>
</protein>
<dbReference type="EMBL" id="CP000879">
    <property type="protein sequence ID" value="ABX31365.1"/>
    <property type="molecule type" value="Genomic_DNA"/>
</dbReference>
<dbReference type="RefSeq" id="WP_012208469.1">
    <property type="nucleotide sequence ID" value="NC_010003.1"/>
</dbReference>
<evidence type="ECO:0000313" key="3">
    <source>
        <dbReference type="Proteomes" id="UP000000789"/>
    </source>
</evidence>
<dbReference type="KEGG" id="pmo:Pmob_0633"/>
<dbReference type="PANTHER" id="PTHR33498">
    <property type="entry name" value="TRANSPOSASE FOR INSERTION SEQUENCE ELEMENT IS1557"/>
    <property type="match status" value="1"/>
</dbReference>
<dbReference type="Proteomes" id="UP000000789">
    <property type="component" value="Chromosome"/>
</dbReference>
<dbReference type="Pfam" id="PF14690">
    <property type="entry name" value="Zn_ribbon_ISL3"/>
    <property type="match status" value="1"/>
</dbReference>
<dbReference type="AlphaFoldDB" id="A9BJF1"/>
<dbReference type="InterPro" id="IPR047951">
    <property type="entry name" value="Transpos_ISL3"/>
</dbReference>
<proteinExistence type="predicted"/>
<dbReference type="PANTHER" id="PTHR33498:SF1">
    <property type="entry name" value="TRANSPOSASE FOR INSERTION SEQUENCE ELEMENT IS1557"/>
    <property type="match status" value="1"/>
</dbReference>